<evidence type="ECO:0000313" key="3">
    <source>
        <dbReference type="Proteomes" id="UP001230504"/>
    </source>
</evidence>
<dbReference type="GeneID" id="85437911"/>
<feature type="region of interest" description="Disordered" evidence="1">
    <location>
        <begin position="247"/>
        <end position="468"/>
    </location>
</feature>
<feature type="compositionally biased region" description="Low complexity" evidence="1">
    <location>
        <begin position="420"/>
        <end position="431"/>
    </location>
</feature>
<dbReference type="Proteomes" id="UP001230504">
    <property type="component" value="Unassembled WGS sequence"/>
</dbReference>
<feature type="compositionally biased region" description="Low complexity" evidence="1">
    <location>
        <begin position="247"/>
        <end position="259"/>
    </location>
</feature>
<dbReference type="EMBL" id="JAHLJV010000004">
    <property type="protein sequence ID" value="KAK1598606.1"/>
    <property type="molecule type" value="Genomic_DNA"/>
</dbReference>
<sequence>MAPRASVPFTCTFCYQTSEDPHVVGHEARLACSACHALLIDLAICWVCGEIVYRGDDKLVHRGVPLLELFDEGHCADEEESSSTMRRVAGTAGKGRMREVEVPPLCAACCLATEGGDVVQQGLARVERVDGGLSRARWDAGEGRAGRLRRAPASIRTLSRESSSLRRAGDGSHDRARECLATPPVESTIYVSINDPIGQPTFRASPTKPIPIRMQPFPRTAQPEGQWDEASAAPRYLADFAQTLATSTSGTSTLESAASPGLNKRPGTTVRPSSPLQTPPGSSSVWTPPEIRRAPPLSWVSNEPLKRPSSRIASRLERLEKSGTTTSSGYVTPPETPSEQIRRYKSPPPQLRRIRPQSPLTPARITRRSVVRRTPPPQSSEYLERYNPIRSPSPRLRTTQPVVVAPRRASRGAGLELSREMASMMSESSSSHGQNHSTDTLLFNGADSPQELGKKKNMQALRKLFGGK</sequence>
<feature type="region of interest" description="Disordered" evidence="1">
    <location>
        <begin position="200"/>
        <end position="228"/>
    </location>
</feature>
<accession>A0AAD8Q9Q0</accession>
<dbReference type="RefSeq" id="XP_060419283.1">
    <property type="nucleotide sequence ID" value="XM_060553671.1"/>
</dbReference>
<evidence type="ECO:0000313" key="2">
    <source>
        <dbReference type="EMBL" id="KAK1598606.1"/>
    </source>
</evidence>
<feature type="region of interest" description="Disordered" evidence="1">
    <location>
        <begin position="156"/>
        <end position="175"/>
    </location>
</feature>
<reference evidence="2" key="1">
    <citation type="submission" date="2021-06" db="EMBL/GenBank/DDBJ databases">
        <title>Comparative genomics, transcriptomics and evolutionary studies reveal genomic signatures of adaptation to plant cell wall in hemibiotrophic fungi.</title>
        <authorList>
            <consortium name="DOE Joint Genome Institute"/>
            <person name="Baroncelli R."/>
            <person name="Diaz J.F."/>
            <person name="Benocci T."/>
            <person name="Peng M."/>
            <person name="Battaglia E."/>
            <person name="Haridas S."/>
            <person name="Andreopoulos W."/>
            <person name="Labutti K."/>
            <person name="Pangilinan J."/>
            <person name="Floch G.L."/>
            <person name="Makela M.R."/>
            <person name="Henrissat B."/>
            <person name="Grigoriev I.V."/>
            <person name="Crouch J.A."/>
            <person name="De Vries R.P."/>
            <person name="Sukno S.A."/>
            <person name="Thon M.R."/>
        </authorList>
    </citation>
    <scope>NUCLEOTIDE SEQUENCE</scope>
    <source>
        <strain evidence="2">CBS 125086</strain>
    </source>
</reference>
<feature type="compositionally biased region" description="Basic and acidic residues" evidence="1">
    <location>
        <begin position="163"/>
        <end position="175"/>
    </location>
</feature>
<feature type="compositionally biased region" description="Polar residues" evidence="1">
    <location>
        <begin position="270"/>
        <end position="286"/>
    </location>
</feature>
<gene>
    <name evidence="2" type="ORF">LY79DRAFT_505902</name>
</gene>
<evidence type="ECO:0000256" key="1">
    <source>
        <dbReference type="SAM" id="MobiDB-lite"/>
    </source>
</evidence>
<name>A0AAD8Q9Q0_9PEZI</name>
<proteinExistence type="predicted"/>
<comment type="caution">
    <text evidence="2">The sequence shown here is derived from an EMBL/GenBank/DDBJ whole genome shotgun (WGS) entry which is preliminary data.</text>
</comment>
<evidence type="ECO:0008006" key="4">
    <source>
        <dbReference type="Google" id="ProtNLM"/>
    </source>
</evidence>
<organism evidence="2 3">
    <name type="scientific">Colletotrichum navitas</name>
    <dbReference type="NCBI Taxonomy" id="681940"/>
    <lineage>
        <taxon>Eukaryota</taxon>
        <taxon>Fungi</taxon>
        <taxon>Dikarya</taxon>
        <taxon>Ascomycota</taxon>
        <taxon>Pezizomycotina</taxon>
        <taxon>Sordariomycetes</taxon>
        <taxon>Hypocreomycetidae</taxon>
        <taxon>Glomerellales</taxon>
        <taxon>Glomerellaceae</taxon>
        <taxon>Colletotrichum</taxon>
        <taxon>Colletotrichum graminicola species complex</taxon>
    </lineage>
</organism>
<feature type="compositionally biased region" description="Polar residues" evidence="1">
    <location>
        <begin position="432"/>
        <end position="441"/>
    </location>
</feature>
<dbReference type="AlphaFoldDB" id="A0AAD8Q9Q0"/>
<keyword evidence="3" id="KW-1185">Reference proteome</keyword>
<protein>
    <recommendedName>
        <fullName evidence="4">LIM zinc-binding domain-containing protein</fullName>
    </recommendedName>
</protein>